<accession>A0A975IT71</accession>
<dbReference type="InterPro" id="IPR011105">
    <property type="entry name" value="Cell_wall_hydrolase_SleB"/>
</dbReference>
<evidence type="ECO:0000313" key="2">
    <source>
        <dbReference type="EMBL" id="QUD86478.1"/>
    </source>
</evidence>
<dbReference type="KEGG" id="caul:KCG34_15420"/>
<dbReference type="EMBL" id="CP073078">
    <property type="protein sequence ID" value="QUD86478.1"/>
    <property type="molecule type" value="Genomic_DNA"/>
</dbReference>
<dbReference type="AlphaFoldDB" id="A0A975IT71"/>
<feature type="domain" description="Cell wall hydrolase SleB" evidence="1">
    <location>
        <begin position="139"/>
        <end position="248"/>
    </location>
</feature>
<protein>
    <submittedName>
        <fullName evidence="2">Cell wall hydrolase</fullName>
    </submittedName>
</protein>
<name>A0A975IT71_9CAUL</name>
<proteinExistence type="predicted"/>
<dbReference type="Gene3D" id="1.10.10.2520">
    <property type="entry name" value="Cell wall hydrolase SleB, domain 1"/>
    <property type="match status" value="1"/>
</dbReference>
<sequence length="362" mass="38021">MVAAAASLVWASHAPLGAQASGPRRHPIAGGGFTLAAFLRLDPQGPPIAQRYDPLARIARAGLPDAAHAQAPAAGAPAPPAQTFEDLTPQQAALVNAQIPFSQLPIQAAKPFRLPSSAANDRARALTCLTMAVYYEAASESDAGQAAVAQVVLNRVRHPIFPKSVCGVVFQGSTLPTGCQFTFTCDGSLNRRPSQAGWARAQKIAQRALDGYVLKSVGEATHYHTQWVVPYWRPTLVKETQIGAHIFYRWPGGMGLPADFGGKYAGFEPPPPPIPGFDTGQTTVMIARADKPAALAQIAEIDTPAATREAVREAQAAPLTDPAPLAIAPPPAVITPPASAAPQKPVYFGKPFRQHRGPTVGG</sequence>
<dbReference type="Pfam" id="PF07486">
    <property type="entry name" value="Hydrolase_2"/>
    <property type="match status" value="1"/>
</dbReference>
<keyword evidence="2" id="KW-0378">Hydrolase</keyword>
<keyword evidence="3" id="KW-1185">Reference proteome</keyword>
<reference evidence="2" key="1">
    <citation type="submission" date="2021-04" db="EMBL/GenBank/DDBJ databases">
        <title>The complete genome sequence of Caulobacter sp. S6.</title>
        <authorList>
            <person name="Tang Y."/>
            <person name="Ouyang W."/>
            <person name="Liu Q."/>
            <person name="Huang B."/>
            <person name="Guo Z."/>
            <person name="Lei P."/>
        </authorList>
    </citation>
    <scope>NUCLEOTIDE SEQUENCE</scope>
    <source>
        <strain evidence="2">S6</strain>
    </source>
</reference>
<dbReference type="Proteomes" id="UP000676409">
    <property type="component" value="Chromosome"/>
</dbReference>
<dbReference type="RefSeq" id="WP_211936530.1">
    <property type="nucleotide sequence ID" value="NZ_CP073078.1"/>
</dbReference>
<gene>
    <name evidence="2" type="ORF">KCG34_15420</name>
</gene>
<evidence type="ECO:0000259" key="1">
    <source>
        <dbReference type="Pfam" id="PF07486"/>
    </source>
</evidence>
<dbReference type="InterPro" id="IPR042047">
    <property type="entry name" value="SleB_dom1"/>
</dbReference>
<evidence type="ECO:0000313" key="3">
    <source>
        <dbReference type="Proteomes" id="UP000676409"/>
    </source>
</evidence>
<organism evidence="2 3">
    <name type="scientific">Phenylobacterium montanum</name>
    <dbReference type="NCBI Taxonomy" id="2823693"/>
    <lineage>
        <taxon>Bacteria</taxon>
        <taxon>Pseudomonadati</taxon>
        <taxon>Pseudomonadota</taxon>
        <taxon>Alphaproteobacteria</taxon>
        <taxon>Caulobacterales</taxon>
        <taxon>Caulobacteraceae</taxon>
        <taxon>Phenylobacterium</taxon>
    </lineage>
</organism>
<dbReference type="GO" id="GO:0016787">
    <property type="term" value="F:hydrolase activity"/>
    <property type="evidence" value="ECO:0007669"/>
    <property type="project" value="UniProtKB-KW"/>
</dbReference>